<gene>
    <name evidence="2" type="ORF">AMECASPLE_034423</name>
</gene>
<organism evidence="2 3">
    <name type="scientific">Ameca splendens</name>
    <dbReference type="NCBI Taxonomy" id="208324"/>
    <lineage>
        <taxon>Eukaryota</taxon>
        <taxon>Metazoa</taxon>
        <taxon>Chordata</taxon>
        <taxon>Craniata</taxon>
        <taxon>Vertebrata</taxon>
        <taxon>Euteleostomi</taxon>
        <taxon>Actinopterygii</taxon>
        <taxon>Neopterygii</taxon>
        <taxon>Teleostei</taxon>
        <taxon>Neoteleostei</taxon>
        <taxon>Acanthomorphata</taxon>
        <taxon>Ovalentaria</taxon>
        <taxon>Atherinomorphae</taxon>
        <taxon>Cyprinodontiformes</taxon>
        <taxon>Goodeidae</taxon>
        <taxon>Ameca</taxon>
    </lineage>
</organism>
<dbReference type="EMBL" id="JAHRIP010004870">
    <property type="protein sequence ID" value="MEQ2281833.1"/>
    <property type="molecule type" value="Genomic_DNA"/>
</dbReference>
<evidence type="ECO:0000313" key="3">
    <source>
        <dbReference type="Proteomes" id="UP001469553"/>
    </source>
</evidence>
<feature type="region of interest" description="Disordered" evidence="1">
    <location>
        <begin position="56"/>
        <end position="76"/>
    </location>
</feature>
<sequence length="177" mass="20116">MSYEDRNLFTSFSFSSYHKSSILKSVRQSFSTTSSIICCWEAGAYLQQSMGRRQGRPWTGHQSIAGQHKHTEDKQPCTHSFTPKGNVERPINLTGMSLDCGRKLEYPERTHACTGRTCKLHAERPPTRSQTLAARRSWRYQLLHSAAHFKTSYILVSVYVTDPTEGAFFVIIIPLKA</sequence>
<reference evidence="2 3" key="1">
    <citation type="submission" date="2021-06" db="EMBL/GenBank/DDBJ databases">
        <authorList>
            <person name="Palmer J.M."/>
        </authorList>
    </citation>
    <scope>NUCLEOTIDE SEQUENCE [LARGE SCALE GENOMIC DNA]</scope>
    <source>
        <strain evidence="2 3">AS_MEX2019</strain>
        <tissue evidence="2">Muscle</tissue>
    </source>
</reference>
<name>A0ABV0XK29_9TELE</name>
<proteinExistence type="predicted"/>
<evidence type="ECO:0000256" key="1">
    <source>
        <dbReference type="SAM" id="MobiDB-lite"/>
    </source>
</evidence>
<comment type="caution">
    <text evidence="2">The sequence shown here is derived from an EMBL/GenBank/DDBJ whole genome shotgun (WGS) entry which is preliminary data.</text>
</comment>
<dbReference type="Proteomes" id="UP001469553">
    <property type="component" value="Unassembled WGS sequence"/>
</dbReference>
<protein>
    <submittedName>
        <fullName evidence="2">Uncharacterized protein</fullName>
    </submittedName>
</protein>
<accession>A0ABV0XK29</accession>
<keyword evidence="3" id="KW-1185">Reference proteome</keyword>
<evidence type="ECO:0000313" key="2">
    <source>
        <dbReference type="EMBL" id="MEQ2281833.1"/>
    </source>
</evidence>